<dbReference type="Pfam" id="PF12697">
    <property type="entry name" value="Abhydrolase_6"/>
    <property type="match status" value="1"/>
</dbReference>
<dbReference type="GO" id="GO:0072330">
    <property type="term" value="P:monocarboxylic acid biosynthetic process"/>
    <property type="evidence" value="ECO:0007669"/>
    <property type="project" value="UniProtKB-ARBA"/>
</dbReference>
<evidence type="ECO:0000259" key="1">
    <source>
        <dbReference type="Pfam" id="PF12697"/>
    </source>
</evidence>
<name>A0A9W9NWW7_9EURO</name>
<dbReference type="AlphaFoldDB" id="A0A9W9NWW7"/>
<dbReference type="RefSeq" id="XP_058329560.1">
    <property type="nucleotide sequence ID" value="XM_058476670.1"/>
</dbReference>
<dbReference type="SUPFAM" id="SSF53474">
    <property type="entry name" value="alpha/beta-Hydrolases"/>
    <property type="match status" value="1"/>
</dbReference>
<dbReference type="GO" id="GO:0017000">
    <property type="term" value="P:antibiotic biosynthetic process"/>
    <property type="evidence" value="ECO:0007669"/>
    <property type="project" value="UniProtKB-ARBA"/>
</dbReference>
<evidence type="ECO:0000313" key="2">
    <source>
        <dbReference type="EMBL" id="KAJ5226149.1"/>
    </source>
</evidence>
<dbReference type="Gene3D" id="3.40.50.1820">
    <property type="entry name" value="alpha/beta hydrolase"/>
    <property type="match status" value="1"/>
</dbReference>
<dbReference type="InterPro" id="IPR000073">
    <property type="entry name" value="AB_hydrolase_1"/>
</dbReference>
<protein>
    <recommendedName>
        <fullName evidence="1">AB hydrolase-1 domain-containing protein</fullName>
    </recommendedName>
</protein>
<dbReference type="InterPro" id="IPR029058">
    <property type="entry name" value="AB_hydrolase_fold"/>
</dbReference>
<comment type="caution">
    <text evidence="2">The sequence shown here is derived from an EMBL/GenBank/DDBJ whole genome shotgun (WGS) entry which is preliminary data.</text>
</comment>
<gene>
    <name evidence="2" type="ORF">N7468_007374</name>
</gene>
<dbReference type="OrthoDB" id="3466836at2759"/>
<dbReference type="EMBL" id="JAPQKS010000005">
    <property type="protein sequence ID" value="KAJ5226149.1"/>
    <property type="molecule type" value="Genomic_DNA"/>
</dbReference>
<sequence>MTMADFEYISLTTKPSAKICFRFHDPISEEKPVLIVFLNGLGLPQEAWSPTITRLKELRQSCRMPAILTYDRYGQGLTIDRDPNDAGAVDPTKAHDAVAVIQDLRQLIVQVASARMGITDISHLSLVFVANSIGCALGRLFAQEYPGLVAALLLLDSYIANTDFVSAYPDPDAPGFDPSTLPRGVTPENLHTTREGMRRLFHPDGGKRPFVVVIGHDFDVFAAETTRMGATEAVTNAYLNPYWHKYNEGLAHITDPDRSRGPIQAPNAGHFIQRDNPDLVAHELDTLLRKLS</sequence>
<accession>A0A9W9NWW7</accession>
<feature type="domain" description="AB hydrolase-1" evidence="1">
    <location>
        <begin position="35"/>
        <end position="282"/>
    </location>
</feature>
<reference evidence="2" key="1">
    <citation type="submission" date="2022-11" db="EMBL/GenBank/DDBJ databases">
        <authorList>
            <person name="Petersen C."/>
        </authorList>
    </citation>
    <scope>NUCLEOTIDE SEQUENCE</scope>
    <source>
        <strain evidence="2">IBT 19713</strain>
    </source>
</reference>
<dbReference type="GeneID" id="83203973"/>
<keyword evidence="3" id="KW-1185">Reference proteome</keyword>
<proteinExistence type="predicted"/>
<reference evidence="2" key="2">
    <citation type="journal article" date="2023" name="IMA Fungus">
        <title>Comparative genomic study of the Penicillium genus elucidates a diverse pangenome and 15 lateral gene transfer events.</title>
        <authorList>
            <person name="Petersen C."/>
            <person name="Sorensen T."/>
            <person name="Nielsen M.R."/>
            <person name="Sondergaard T.E."/>
            <person name="Sorensen J.L."/>
            <person name="Fitzpatrick D.A."/>
            <person name="Frisvad J.C."/>
            <person name="Nielsen K.L."/>
        </authorList>
    </citation>
    <scope>NUCLEOTIDE SEQUENCE</scope>
    <source>
        <strain evidence="2">IBT 19713</strain>
    </source>
</reference>
<dbReference type="Proteomes" id="UP001150941">
    <property type="component" value="Unassembled WGS sequence"/>
</dbReference>
<evidence type="ECO:0000313" key="3">
    <source>
        <dbReference type="Proteomes" id="UP001150941"/>
    </source>
</evidence>
<organism evidence="2 3">
    <name type="scientific">Penicillium chermesinum</name>
    <dbReference type="NCBI Taxonomy" id="63820"/>
    <lineage>
        <taxon>Eukaryota</taxon>
        <taxon>Fungi</taxon>
        <taxon>Dikarya</taxon>
        <taxon>Ascomycota</taxon>
        <taxon>Pezizomycotina</taxon>
        <taxon>Eurotiomycetes</taxon>
        <taxon>Eurotiomycetidae</taxon>
        <taxon>Eurotiales</taxon>
        <taxon>Aspergillaceae</taxon>
        <taxon>Penicillium</taxon>
    </lineage>
</organism>